<dbReference type="Proteomes" id="UP000426444">
    <property type="component" value="Chromosome"/>
</dbReference>
<dbReference type="AntiFam" id="ANF00057">
    <property type="entry name" value="Translation of E. coli type CRISPR repeat"/>
</dbReference>
<sequence length="48" mass="5294">MCGEYLKEMGWSSVEEGSPPHVRGIFLRVIRVNNPNRITPACAGNIHG</sequence>
<gene>
    <name evidence="1" type="ORF">SYNTR_0945</name>
</gene>
<evidence type="ECO:0000313" key="2">
    <source>
        <dbReference type="Proteomes" id="UP000426444"/>
    </source>
</evidence>
<proteinExistence type="predicted"/>
<accession>A0A6I6D9H2</accession>
<organism evidence="1 2">
    <name type="scientific">Candidatus Syntrophocurvum alkaliphilum</name>
    <dbReference type="NCBI Taxonomy" id="2293317"/>
    <lineage>
        <taxon>Bacteria</taxon>
        <taxon>Bacillati</taxon>
        <taxon>Bacillota</taxon>
        <taxon>Clostridia</taxon>
        <taxon>Eubacteriales</taxon>
        <taxon>Syntrophomonadaceae</taxon>
        <taxon>Candidatus Syntrophocurvum</taxon>
    </lineage>
</organism>
<keyword evidence="2" id="KW-1185">Reference proteome</keyword>
<protein>
    <submittedName>
        <fullName evidence="1">Uncharacterized protein</fullName>
    </submittedName>
</protein>
<reference evidence="2" key="1">
    <citation type="journal article" date="2019" name="Microbiology">
        <title>Complete Genome Sequence of an Uncultured Bacterium of the Candidate Phylum Bipolaricaulota.</title>
        <authorList>
            <person name="Kadnikov V.V."/>
            <person name="Mardanov A.V."/>
            <person name="Beletsky A.V."/>
            <person name="Frank Y.A."/>
            <person name="Karnachuk O.V."/>
            <person name="Ravin N.V."/>
        </authorList>
    </citation>
    <scope>NUCLEOTIDE SEQUENCE [LARGE SCALE GENOMIC DNA]</scope>
</reference>
<dbReference type="EMBL" id="CP046457">
    <property type="protein sequence ID" value="QGT99538.1"/>
    <property type="molecule type" value="Genomic_DNA"/>
</dbReference>
<dbReference type="AntiFam" id="ANF00006">
    <property type="entry name" value="Translation of CRISPR region"/>
</dbReference>
<dbReference type="KEGG" id="salq:SYNTR_0945"/>
<evidence type="ECO:0000313" key="1">
    <source>
        <dbReference type="EMBL" id="QGT99538.1"/>
    </source>
</evidence>
<name>A0A6I6D9H2_9FIRM</name>
<dbReference type="AlphaFoldDB" id="A0A6I6D9H2"/>